<comment type="caution">
    <text evidence="2">The sequence shown here is derived from an EMBL/GenBank/DDBJ whole genome shotgun (WGS) entry which is preliminary data.</text>
</comment>
<keyword evidence="3" id="KW-1185">Reference proteome</keyword>
<evidence type="ECO:0000313" key="2">
    <source>
        <dbReference type="EMBL" id="MDQ0423553.1"/>
    </source>
</evidence>
<name>A0ABU0GE22_9HYPH</name>
<dbReference type="RefSeq" id="WP_307377633.1">
    <property type="nucleotide sequence ID" value="NZ_JAUSUW010000024.1"/>
</dbReference>
<feature type="signal peptide" evidence="1">
    <location>
        <begin position="1"/>
        <end position="25"/>
    </location>
</feature>
<evidence type="ECO:0000313" key="3">
    <source>
        <dbReference type="Proteomes" id="UP001238496"/>
    </source>
</evidence>
<dbReference type="Proteomes" id="UP001238496">
    <property type="component" value="Unassembled WGS sequence"/>
</dbReference>
<gene>
    <name evidence="2" type="ORF">J2045_004605</name>
</gene>
<accession>A0ABU0GE22</accession>
<evidence type="ECO:0000256" key="1">
    <source>
        <dbReference type="SAM" id="SignalP"/>
    </source>
</evidence>
<reference evidence="2 3" key="1">
    <citation type="submission" date="2023-07" db="EMBL/GenBank/DDBJ databases">
        <title>Genomic Encyclopedia of Type Strains, Phase IV (KMG-IV): sequencing the most valuable type-strain genomes for metagenomic binning, comparative biology and taxonomic classification.</title>
        <authorList>
            <person name="Goeker M."/>
        </authorList>
    </citation>
    <scope>NUCLEOTIDE SEQUENCE [LARGE SCALE GENOMIC DNA]</scope>
    <source>
        <strain evidence="2 3">DSM 1111</strain>
    </source>
</reference>
<proteinExistence type="predicted"/>
<organism evidence="2 3">
    <name type="scientific">Peteryoungia aggregata LMG 23059</name>
    <dbReference type="NCBI Taxonomy" id="1368425"/>
    <lineage>
        <taxon>Bacteria</taxon>
        <taxon>Pseudomonadati</taxon>
        <taxon>Pseudomonadota</taxon>
        <taxon>Alphaproteobacteria</taxon>
        <taxon>Hyphomicrobiales</taxon>
        <taxon>Rhizobiaceae</taxon>
        <taxon>Peteryoungia</taxon>
    </lineage>
</organism>
<sequence length="317" mass="34925">MLRNPCLKLAILFAAHLVQSSQSFALDLPECEPEAGSATLEFTTSFRFINAAFNQPDFLLSLSSSAKSWNDGTETHFAYGVPGTSLEENGALYTRHCLLLDALERLDRAPQSITVTFGPRELELTLIGLQKELDAARAALAANPGHSVVLREPQVIEIDPATDPDWVSIDRAQLVKLSDGRRALRLKLHNNGKTRTQPASLQLAAAEDGCMLASIGEIVHVNVRFRMAGGGLEALVNDPEYGDEQVADIATTTDACGYLSMRFQLATIPSMPPGEALSLNFIFDAVDDQPFWEQFKYVRMSFENDSFWPPHTYIDVH</sequence>
<dbReference type="EMBL" id="JAUSUW010000024">
    <property type="protein sequence ID" value="MDQ0423553.1"/>
    <property type="molecule type" value="Genomic_DNA"/>
</dbReference>
<feature type="chain" id="PRO_5046864234" evidence="1">
    <location>
        <begin position="26"/>
        <end position="317"/>
    </location>
</feature>
<keyword evidence="1" id="KW-0732">Signal</keyword>
<protein>
    <submittedName>
        <fullName evidence="2">Uncharacterized protein</fullName>
    </submittedName>
</protein>